<dbReference type="InterPro" id="IPR014729">
    <property type="entry name" value="Rossmann-like_a/b/a_fold"/>
</dbReference>
<proteinExistence type="inferred from homology"/>
<dbReference type="Proteomes" id="UP001597119">
    <property type="component" value="Unassembled WGS sequence"/>
</dbReference>
<accession>A0ABD6CHG3</accession>
<evidence type="ECO:0000259" key="2">
    <source>
        <dbReference type="Pfam" id="PF00582"/>
    </source>
</evidence>
<dbReference type="PANTHER" id="PTHR46268">
    <property type="entry name" value="STRESS RESPONSE PROTEIN NHAX"/>
    <property type="match status" value="1"/>
</dbReference>
<comment type="caution">
    <text evidence="3">The sequence shown here is derived from an EMBL/GenBank/DDBJ whole genome shotgun (WGS) entry which is preliminary data.</text>
</comment>
<name>A0ABD6CHG3_9EURY</name>
<dbReference type="InterPro" id="IPR006016">
    <property type="entry name" value="UspA"/>
</dbReference>
<dbReference type="SUPFAM" id="SSF52402">
    <property type="entry name" value="Adenine nucleotide alpha hydrolases-like"/>
    <property type="match status" value="1"/>
</dbReference>
<comment type="similarity">
    <text evidence="1">Belongs to the universal stress protein A family.</text>
</comment>
<feature type="domain" description="UspA" evidence="2">
    <location>
        <begin position="7"/>
        <end position="143"/>
    </location>
</feature>
<dbReference type="RefSeq" id="WP_247381029.1">
    <property type="nucleotide sequence ID" value="NZ_JALLGV010000009.1"/>
</dbReference>
<dbReference type="Pfam" id="PF00582">
    <property type="entry name" value="Usp"/>
    <property type="match status" value="1"/>
</dbReference>
<dbReference type="PANTHER" id="PTHR46268:SF24">
    <property type="entry name" value="UNIVERSAL STRESS PROTEIN"/>
    <property type="match status" value="1"/>
</dbReference>
<dbReference type="InterPro" id="IPR006015">
    <property type="entry name" value="Universal_stress_UspA"/>
</dbReference>
<dbReference type="PRINTS" id="PR01438">
    <property type="entry name" value="UNVRSLSTRESS"/>
</dbReference>
<gene>
    <name evidence="3" type="ORF">ACFR9U_21085</name>
</gene>
<evidence type="ECO:0000313" key="4">
    <source>
        <dbReference type="Proteomes" id="UP001597119"/>
    </source>
</evidence>
<evidence type="ECO:0000256" key="1">
    <source>
        <dbReference type="ARBA" id="ARBA00008791"/>
    </source>
</evidence>
<dbReference type="Gene3D" id="3.40.50.620">
    <property type="entry name" value="HUPs"/>
    <property type="match status" value="1"/>
</dbReference>
<dbReference type="EMBL" id="JBHUDJ010000015">
    <property type="protein sequence ID" value="MFD1589479.1"/>
    <property type="molecule type" value="Genomic_DNA"/>
</dbReference>
<organism evidence="3 4">
    <name type="scientific">Halorientalis brevis</name>
    <dbReference type="NCBI Taxonomy" id="1126241"/>
    <lineage>
        <taxon>Archaea</taxon>
        <taxon>Methanobacteriati</taxon>
        <taxon>Methanobacteriota</taxon>
        <taxon>Stenosarchaea group</taxon>
        <taxon>Halobacteria</taxon>
        <taxon>Halobacteriales</taxon>
        <taxon>Haloarculaceae</taxon>
        <taxon>Halorientalis</taxon>
    </lineage>
</organism>
<keyword evidence="4" id="KW-1185">Reference proteome</keyword>
<sequence>MVDTVAHVLVPTDGSPLSREALDYAMTVHPTARLTLLHVVDYVEEITVAEALIGFEELHKRATSRAEDLLEREAARASEHDGDVITEFVFGEPSREISDYAADHDVDLVVIGSHGRTGLSRVLLGSVAQRVLQRAPVPVTVIR</sequence>
<dbReference type="CDD" id="cd00293">
    <property type="entry name" value="USP-like"/>
    <property type="match status" value="1"/>
</dbReference>
<evidence type="ECO:0000313" key="3">
    <source>
        <dbReference type="EMBL" id="MFD1589479.1"/>
    </source>
</evidence>
<reference evidence="3 4" key="1">
    <citation type="journal article" date="2019" name="Int. J. Syst. Evol. Microbiol.">
        <title>The Global Catalogue of Microorganisms (GCM) 10K type strain sequencing project: providing services to taxonomists for standard genome sequencing and annotation.</title>
        <authorList>
            <consortium name="The Broad Institute Genomics Platform"/>
            <consortium name="The Broad Institute Genome Sequencing Center for Infectious Disease"/>
            <person name="Wu L."/>
            <person name="Ma J."/>
        </authorList>
    </citation>
    <scope>NUCLEOTIDE SEQUENCE [LARGE SCALE GENOMIC DNA]</scope>
    <source>
        <strain evidence="3 4">CGMCC 1.12125</strain>
    </source>
</reference>
<protein>
    <submittedName>
        <fullName evidence="3">Universal stress protein</fullName>
    </submittedName>
</protein>
<dbReference type="AlphaFoldDB" id="A0ABD6CHG3"/>